<proteinExistence type="predicted"/>
<evidence type="ECO:0000256" key="1">
    <source>
        <dbReference type="SAM" id="Phobius"/>
    </source>
</evidence>
<gene>
    <name evidence="2" type="ORF">S12H4_08730</name>
</gene>
<feature type="transmembrane region" description="Helical" evidence="1">
    <location>
        <begin position="113"/>
        <end position="133"/>
    </location>
</feature>
<accession>X1SG64</accession>
<evidence type="ECO:0000313" key="2">
    <source>
        <dbReference type="EMBL" id="GAI66774.1"/>
    </source>
</evidence>
<keyword evidence="1" id="KW-1133">Transmembrane helix</keyword>
<reference evidence="2" key="1">
    <citation type="journal article" date="2014" name="Front. Microbiol.">
        <title>High frequency of phylogenetically diverse reductive dehalogenase-homologous genes in deep subseafloor sedimentary metagenomes.</title>
        <authorList>
            <person name="Kawai M."/>
            <person name="Futagami T."/>
            <person name="Toyoda A."/>
            <person name="Takaki Y."/>
            <person name="Nishi S."/>
            <person name="Hori S."/>
            <person name="Arai W."/>
            <person name="Tsubouchi T."/>
            <person name="Morono Y."/>
            <person name="Uchiyama I."/>
            <person name="Ito T."/>
            <person name="Fujiyama A."/>
            <person name="Inagaki F."/>
            <person name="Takami H."/>
        </authorList>
    </citation>
    <scope>NUCLEOTIDE SEQUENCE</scope>
    <source>
        <strain evidence="2">Expedition CK06-06</strain>
    </source>
</reference>
<name>X1SG64_9ZZZZ</name>
<sequence length="138" mass="15750">MYSENGSRWIYLQVQSNYYYTKKCTSQSECNLVFNSTQTYSSGGQKADRYDWYIHFFMCDGTFPLDKNIGLGRIEISGSGTITPEDIVTALTDAGYANYINYNGISLYMRFQLIVASGSTVIVNLAYINFYILQGYWS</sequence>
<dbReference type="AlphaFoldDB" id="X1SG64"/>
<keyword evidence="1" id="KW-0472">Membrane</keyword>
<keyword evidence="1" id="KW-0812">Transmembrane</keyword>
<dbReference type="EMBL" id="BARW01003415">
    <property type="protein sequence ID" value="GAI66774.1"/>
    <property type="molecule type" value="Genomic_DNA"/>
</dbReference>
<organism evidence="2">
    <name type="scientific">marine sediment metagenome</name>
    <dbReference type="NCBI Taxonomy" id="412755"/>
    <lineage>
        <taxon>unclassified sequences</taxon>
        <taxon>metagenomes</taxon>
        <taxon>ecological metagenomes</taxon>
    </lineage>
</organism>
<comment type="caution">
    <text evidence="2">The sequence shown here is derived from an EMBL/GenBank/DDBJ whole genome shotgun (WGS) entry which is preliminary data.</text>
</comment>
<protein>
    <submittedName>
        <fullName evidence="2">Uncharacterized protein</fullName>
    </submittedName>
</protein>
<feature type="non-terminal residue" evidence="2">
    <location>
        <position position="138"/>
    </location>
</feature>